<name>A0AB38H968_9PAST</name>
<evidence type="ECO:0000313" key="3">
    <source>
        <dbReference type="Proteomes" id="UP000254496"/>
    </source>
</evidence>
<evidence type="ECO:0000313" key="2">
    <source>
        <dbReference type="EMBL" id="STO68914.1"/>
    </source>
</evidence>
<proteinExistence type="predicted"/>
<dbReference type="Pfam" id="PF14301">
    <property type="entry name" value="DUF4376"/>
    <property type="match status" value="1"/>
</dbReference>
<comment type="caution">
    <text evidence="2">The sequence shown here is derived from an EMBL/GenBank/DDBJ whole genome shotgun (WGS) entry which is preliminary data.</text>
</comment>
<organism evidence="2 3">
    <name type="scientific">Canicola haemoglobinophilus</name>
    <dbReference type="NCBI Taxonomy" id="733"/>
    <lineage>
        <taxon>Bacteria</taxon>
        <taxon>Pseudomonadati</taxon>
        <taxon>Pseudomonadota</taxon>
        <taxon>Gammaproteobacteria</taxon>
        <taxon>Pasteurellales</taxon>
        <taxon>Pasteurellaceae</taxon>
        <taxon>Canicola</taxon>
    </lineage>
</organism>
<protein>
    <submittedName>
        <fullName evidence="2">Tail fiber assembly protein</fullName>
    </submittedName>
</protein>
<evidence type="ECO:0000259" key="1">
    <source>
        <dbReference type="Pfam" id="PF14301"/>
    </source>
</evidence>
<feature type="domain" description="DUF4376" evidence="1">
    <location>
        <begin position="90"/>
        <end position="196"/>
    </location>
</feature>
<dbReference type="InterPro" id="IPR025484">
    <property type="entry name" value="DUF4376"/>
</dbReference>
<sequence length="207" mass="24042">MEIGSDEMTIYFKDGFYISDIHEQIPENAVEISEDLYRTLLEGQSEGKQIVTDEKGYPQLAEPQPSPLHHFENGQWVISKEHQAQLKTDQQAQVWELIKRKRYENGLGGVYIARVGKWFQTGEEEKTKYLGLDKVIDKLGEIDWKCADNSFVKMNRTLLDEIFLQMVVTENADHINAEKHRMAMMSVENPLEYDYSSGWAEIYEEGK</sequence>
<gene>
    <name evidence="2" type="ORF">NCTC8540_01432</name>
</gene>
<reference evidence="2 3" key="1">
    <citation type="submission" date="2018-06" db="EMBL/GenBank/DDBJ databases">
        <authorList>
            <consortium name="Pathogen Informatics"/>
            <person name="Doyle S."/>
        </authorList>
    </citation>
    <scope>NUCLEOTIDE SEQUENCE [LARGE SCALE GENOMIC DNA]</scope>
    <source>
        <strain evidence="2 3">NCTC8540</strain>
    </source>
</reference>
<accession>A0AB38H968</accession>
<dbReference type="EMBL" id="UGHJ01000001">
    <property type="protein sequence ID" value="STO68914.1"/>
    <property type="molecule type" value="Genomic_DNA"/>
</dbReference>
<dbReference type="Proteomes" id="UP000254496">
    <property type="component" value="Unassembled WGS sequence"/>
</dbReference>
<dbReference type="AlphaFoldDB" id="A0AB38H968"/>